<evidence type="ECO:0000256" key="4">
    <source>
        <dbReference type="ARBA" id="ARBA00023054"/>
    </source>
</evidence>
<keyword evidence="4" id="KW-0175">Coiled coil</keyword>
<keyword evidence="3" id="KW-0963">Cytoplasm</keyword>
<gene>
    <name evidence="7" type="ORF">M8C21_001807</name>
</gene>
<sequence length="246" mass="27380">MATMNPFDLLGDDDNDDPEQLLQKIVAAPPKKAPAPAPAQPAKPAPKLPSKPLPPAQAGHTERDSTSGLWSSGSARATSDKVAIRNPYFLKIVDYVAKEGHFATCRLKLNDYQEAIMFKRGYCQDEMMDMMDISNEIQESLGRSCSVADDIDEDELLGELDALEADMGQETESEGVPSYLQPDNEPDLNEELNLPSEMILHFQKKNKMLLLYLMTLIKELKHSMRTRGPNISVIDTQLENTKMKDG</sequence>
<evidence type="ECO:0000256" key="5">
    <source>
        <dbReference type="SAM" id="MobiDB-lite"/>
    </source>
</evidence>
<comment type="caution">
    <text evidence="7">The sequence shown here is derived from an EMBL/GenBank/DDBJ whole genome shotgun (WGS) entry which is preliminary data.</text>
</comment>
<organism evidence="7 8">
    <name type="scientific">Ambrosia artemisiifolia</name>
    <name type="common">Common ragweed</name>
    <dbReference type="NCBI Taxonomy" id="4212"/>
    <lineage>
        <taxon>Eukaryota</taxon>
        <taxon>Viridiplantae</taxon>
        <taxon>Streptophyta</taxon>
        <taxon>Embryophyta</taxon>
        <taxon>Tracheophyta</taxon>
        <taxon>Spermatophyta</taxon>
        <taxon>Magnoliopsida</taxon>
        <taxon>eudicotyledons</taxon>
        <taxon>Gunneridae</taxon>
        <taxon>Pentapetalae</taxon>
        <taxon>asterids</taxon>
        <taxon>campanulids</taxon>
        <taxon>Asterales</taxon>
        <taxon>Asteraceae</taxon>
        <taxon>Asteroideae</taxon>
        <taxon>Heliantheae alliance</taxon>
        <taxon>Heliantheae</taxon>
        <taxon>Ambrosia</taxon>
    </lineage>
</organism>
<evidence type="ECO:0000259" key="6">
    <source>
        <dbReference type="Pfam" id="PF09598"/>
    </source>
</evidence>
<evidence type="ECO:0000256" key="1">
    <source>
        <dbReference type="ARBA" id="ARBA00004496"/>
    </source>
</evidence>
<evidence type="ECO:0000313" key="7">
    <source>
        <dbReference type="EMBL" id="KAI7728329.1"/>
    </source>
</evidence>
<dbReference type="Gene3D" id="6.10.250.1710">
    <property type="match status" value="1"/>
</dbReference>
<reference evidence="7" key="1">
    <citation type="submission" date="2022-06" db="EMBL/GenBank/DDBJ databases">
        <title>Uncovering the hologenomic basis of an extraordinary plant invasion.</title>
        <authorList>
            <person name="Bieker V.C."/>
            <person name="Martin M.D."/>
            <person name="Gilbert T."/>
            <person name="Hodgins K."/>
            <person name="Battlay P."/>
            <person name="Petersen B."/>
            <person name="Wilson J."/>
        </authorList>
    </citation>
    <scope>NUCLEOTIDE SEQUENCE</scope>
    <source>
        <strain evidence="7">AA19_3_7</strain>
        <tissue evidence="7">Leaf</tissue>
    </source>
</reference>
<accession>A0AAD5BU91</accession>
<dbReference type="EMBL" id="JAMZMK010011234">
    <property type="protein sequence ID" value="KAI7728329.1"/>
    <property type="molecule type" value="Genomic_DNA"/>
</dbReference>
<comment type="subcellular location">
    <subcellularLocation>
        <location evidence="1">Cytoplasm</location>
    </subcellularLocation>
</comment>
<evidence type="ECO:0000256" key="3">
    <source>
        <dbReference type="ARBA" id="ARBA00022490"/>
    </source>
</evidence>
<feature type="non-terminal residue" evidence="7">
    <location>
        <position position="1"/>
    </location>
</feature>
<dbReference type="Pfam" id="PF09598">
    <property type="entry name" value="Stm1_N"/>
    <property type="match status" value="1"/>
</dbReference>
<feature type="region of interest" description="Disordered" evidence="5">
    <location>
        <begin position="1"/>
        <end position="76"/>
    </location>
</feature>
<dbReference type="InterPro" id="IPR005024">
    <property type="entry name" value="Snf7_fam"/>
</dbReference>
<dbReference type="GO" id="GO:0005771">
    <property type="term" value="C:multivesicular body"/>
    <property type="evidence" value="ECO:0007669"/>
    <property type="project" value="TreeGrafter"/>
</dbReference>
<evidence type="ECO:0000313" key="8">
    <source>
        <dbReference type="Proteomes" id="UP001206925"/>
    </source>
</evidence>
<keyword evidence="8" id="KW-1185">Reference proteome</keyword>
<feature type="compositionally biased region" description="Acidic residues" evidence="5">
    <location>
        <begin position="10"/>
        <end position="19"/>
    </location>
</feature>
<dbReference type="Proteomes" id="UP001206925">
    <property type="component" value="Unassembled WGS sequence"/>
</dbReference>
<comment type="similarity">
    <text evidence="2">Belongs to the SNF7 family.</text>
</comment>
<feature type="compositionally biased region" description="Pro residues" evidence="5">
    <location>
        <begin position="31"/>
        <end position="55"/>
    </location>
</feature>
<proteinExistence type="inferred from homology"/>
<dbReference type="PANTHER" id="PTHR22761">
    <property type="entry name" value="CHARGED MULTIVESICULAR BODY PROTEIN"/>
    <property type="match status" value="1"/>
</dbReference>
<dbReference type="GO" id="GO:0032511">
    <property type="term" value="P:late endosome to vacuole transport via multivesicular body sorting pathway"/>
    <property type="evidence" value="ECO:0007669"/>
    <property type="project" value="TreeGrafter"/>
</dbReference>
<feature type="compositionally biased region" description="Polar residues" evidence="5">
    <location>
        <begin position="66"/>
        <end position="76"/>
    </location>
</feature>
<dbReference type="Pfam" id="PF03357">
    <property type="entry name" value="Snf7"/>
    <property type="match status" value="1"/>
</dbReference>
<dbReference type="InterPro" id="IPR019084">
    <property type="entry name" value="STM1-like_N"/>
</dbReference>
<feature type="domain" description="STM1-like N-terminal" evidence="6">
    <location>
        <begin position="1"/>
        <end position="65"/>
    </location>
</feature>
<dbReference type="PANTHER" id="PTHR22761:SF12">
    <property type="entry name" value="CHARGED MULTIVESICULAR BODY PROTEIN 5"/>
    <property type="match status" value="1"/>
</dbReference>
<dbReference type="AlphaFoldDB" id="A0AAD5BU91"/>
<evidence type="ECO:0000256" key="2">
    <source>
        <dbReference type="ARBA" id="ARBA00006190"/>
    </source>
</evidence>
<dbReference type="GO" id="GO:0006900">
    <property type="term" value="P:vesicle budding from membrane"/>
    <property type="evidence" value="ECO:0007669"/>
    <property type="project" value="TreeGrafter"/>
</dbReference>
<protein>
    <recommendedName>
        <fullName evidence="6">STM1-like N-terminal domain-containing protein</fullName>
    </recommendedName>
</protein>
<name>A0AAD5BU91_AMBAR</name>